<keyword evidence="5" id="KW-0998">Cell outer membrane</keyword>
<keyword evidence="10" id="KW-1185">Reference proteome</keyword>
<evidence type="ECO:0000259" key="7">
    <source>
        <dbReference type="Pfam" id="PF07980"/>
    </source>
</evidence>
<dbReference type="InterPro" id="IPR012944">
    <property type="entry name" value="SusD_RagB_dom"/>
</dbReference>
<feature type="domain" description="RagB/SusD" evidence="7">
    <location>
        <begin position="338"/>
        <end position="588"/>
    </location>
</feature>
<feature type="chain" id="PRO_5032419762" description="RagB/SusD family nutrient uptake outer membrane protein" evidence="6">
    <location>
        <begin position="20"/>
        <end position="588"/>
    </location>
</feature>
<dbReference type="AlphaFoldDB" id="A0A840U1D0"/>
<feature type="signal peptide" evidence="6">
    <location>
        <begin position="1"/>
        <end position="19"/>
    </location>
</feature>
<evidence type="ECO:0000256" key="4">
    <source>
        <dbReference type="ARBA" id="ARBA00023136"/>
    </source>
</evidence>
<keyword evidence="3 6" id="KW-0732">Signal</keyword>
<evidence type="ECO:0000259" key="8">
    <source>
        <dbReference type="Pfam" id="PF14322"/>
    </source>
</evidence>
<dbReference type="InterPro" id="IPR011990">
    <property type="entry name" value="TPR-like_helical_dom_sf"/>
</dbReference>
<dbReference type="InterPro" id="IPR033985">
    <property type="entry name" value="SusD-like_N"/>
</dbReference>
<accession>A0A840U1D0</accession>
<dbReference type="EMBL" id="JACHGF010000017">
    <property type="protein sequence ID" value="MBB5287393.1"/>
    <property type="molecule type" value="Genomic_DNA"/>
</dbReference>
<dbReference type="RefSeq" id="WP_184179464.1">
    <property type="nucleotide sequence ID" value="NZ_JACHGF010000017.1"/>
</dbReference>
<evidence type="ECO:0000256" key="6">
    <source>
        <dbReference type="SAM" id="SignalP"/>
    </source>
</evidence>
<dbReference type="Pfam" id="PF07980">
    <property type="entry name" value="SusD_RagB"/>
    <property type="match status" value="1"/>
</dbReference>
<comment type="caution">
    <text evidence="9">The sequence shown here is derived from an EMBL/GenBank/DDBJ whole genome shotgun (WGS) entry which is preliminary data.</text>
</comment>
<evidence type="ECO:0008006" key="11">
    <source>
        <dbReference type="Google" id="ProtNLM"/>
    </source>
</evidence>
<gene>
    <name evidence="9" type="ORF">HNQ92_005556</name>
</gene>
<dbReference type="GO" id="GO:0009279">
    <property type="term" value="C:cell outer membrane"/>
    <property type="evidence" value="ECO:0007669"/>
    <property type="project" value="UniProtKB-SubCell"/>
</dbReference>
<evidence type="ECO:0000313" key="10">
    <source>
        <dbReference type="Proteomes" id="UP000557307"/>
    </source>
</evidence>
<dbReference type="SUPFAM" id="SSF48452">
    <property type="entry name" value="TPR-like"/>
    <property type="match status" value="1"/>
</dbReference>
<protein>
    <recommendedName>
        <fullName evidence="11">RagB/SusD family nutrient uptake outer membrane protein</fullName>
    </recommendedName>
</protein>
<dbReference type="PROSITE" id="PS51257">
    <property type="entry name" value="PROKAR_LIPOPROTEIN"/>
    <property type="match status" value="1"/>
</dbReference>
<comment type="similarity">
    <text evidence="2">Belongs to the SusD family.</text>
</comment>
<evidence type="ECO:0000256" key="3">
    <source>
        <dbReference type="ARBA" id="ARBA00022729"/>
    </source>
</evidence>
<comment type="subcellular location">
    <subcellularLocation>
        <location evidence="1">Cell outer membrane</location>
    </subcellularLocation>
</comment>
<dbReference type="Pfam" id="PF14322">
    <property type="entry name" value="SusD-like_3"/>
    <property type="match status" value="1"/>
</dbReference>
<evidence type="ECO:0000313" key="9">
    <source>
        <dbReference type="EMBL" id="MBB5287393.1"/>
    </source>
</evidence>
<keyword evidence="4" id="KW-0472">Membrane</keyword>
<name>A0A840U1D0_9BACT</name>
<proteinExistence type="inferred from homology"/>
<evidence type="ECO:0000256" key="2">
    <source>
        <dbReference type="ARBA" id="ARBA00006275"/>
    </source>
</evidence>
<dbReference type="Gene3D" id="1.25.40.390">
    <property type="match status" value="1"/>
</dbReference>
<dbReference type="Proteomes" id="UP000557307">
    <property type="component" value="Unassembled WGS sequence"/>
</dbReference>
<evidence type="ECO:0000256" key="1">
    <source>
        <dbReference type="ARBA" id="ARBA00004442"/>
    </source>
</evidence>
<organism evidence="9 10">
    <name type="scientific">Rhabdobacter roseus</name>
    <dbReference type="NCBI Taxonomy" id="1655419"/>
    <lineage>
        <taxon>Bacteria</taxon>
        <taxon>Pseudomonadati</taxon>
        <taxon>Bacteroidota</taxon>
        <taxon>Cytophagia</taxon>
        <taxon>Cytophagales</taxon>
        <taxon>Cytophagaceae</taxon>
        <taxon>Rhabdobacter</taxon>
    </lineage>
</organism>
<sequence length="588" mass="66090">MLKSLKIYRWLFALCVALAGCDILEPVNDNHATLDRVYQNPTFAEGVLMAAYTRLPTNSLSFNDVATDDAVTNNKLNDYLRMATGQWSSIYNPVGQWNNSIAAIQSLNQFLAVIDTVNWKGSVPELNWMYTQRFKGEAYALRALFQYHLLVTVAGPGANGQLLGIPIFDRLLDVRDNFNLPRATFEESVAQIYADMDRSLGYLTMNDYRNISNTSQLPKGYEHVSVVNYNIIFGQELNQRISARMVKALRARLALLAASPAFNPNNNASLWAKTADYAGASLQELGGLAGLDPAGHRFYLKSLVDAVNVSASTPIDQKEILWRSSVVNSNSREQAHFPPSLFGRGNVNPTQNLVDAFPAANGYPIDHPQSQYDPATPYANRDPRLRLYIAYDGNTFSGRTLRTGVGGGVDAKDSVETSTRTGYYLKKLLVEEVNLNPVSMTTQKHYEVHMRYTELFLIYAEAANEAWGPDGAGTWGFSAREVVAAIRKRAGITQPDSYLTSITTKEEMRKLIRNERRLELCFEGFRFWDLRRWKENLAEPAKGININRTNLTVVDVEPRVYNNNYMHYGPIPETEVVKYNALIQNKGW</sequence>
<reference evidence="9 10" key="1">
    <citation type="submission" date="2020-08" db="EMBL/GenBank/DDBJ databases">
        <title>Genomic Encyclopedia of Type Strains, Phase IV (KMG-IV): sequencing the most valuable type-strain genomes for metagenomic binning, comparative biology and taxonomic classification.</title>
        <authorList>
            <person name="Goeker M."/>
        </authorList>
    </citation>
    <scope>NUCLEOTIDE SEQUENCE [LARGE SCALE GENOMIC DNA]</scope>
    <source>
        <strain evidence="9 10">DSM 105074</strain>
    </source>
</reference>
<feature type="domain" description="SusD-like N-terminal" evidence="8">
    <location>
        <begin position="59"/>
        <end position="208"/>
    </location>
</feature>
<evidence type="ECO:0000256" key="5">
    <source>
        <dbReference type="ARBA" id="ARBA00023237"/>
    </source>
</evidence>